<feature type="domain" description="Sigma-54 factor interaction" evidence="6">
    <location>
        <begin position="187"/>
        <end position="415"/>
    </location>
</feature>
<dbReference type="eggNOG" id="COG3829">
    <property type="taxonomic scope" value="Bacteria"/>
</dbReference>
<dbReference type="NCBIfam" id="TIGR00229">
    <property type="entry name" value="sensory_box"/>
    <property type="match status" value="1"/>
</dbReference>
<dbReference type="Gene3D" id="1.10.8.60">
    <property type="match status" value="1"/>
</dbReference>
<evidence type="ECO:0000313" key="8">
    <source>
        <dbReference type="EMBL" id="EIT86841.1"/>
    </source>
</evidence>
<evidence type="ECO:0000259" key="6">
    <source>
        <dbReference type="PROSITE" id="PS50045"/>
    </source>
</evidence>
<evidence type="ECO:0000256" key="5">
    <source>
        <dbReference type="ARBA" id="ARBA00023163"/>
    </source>
</evidence>
<dbReference type="CDD" id="cd00009">
    <property type="entry name" value="AAA"/>
    <property type="match status" value="1"/>
</dbReference>
<dbReference type="SUPFAM" id="SSF46689">
    <property type="entry name" value="Homeodomain-like"/>
    <property type="match status" value="1"/>
</dbReference>
<reference evidence="8 9" key="1">
    <citation type="journal article" date="2012" name="J. Bacteriol.">
        <title>Genome of Bacillus macauensis ZFHKF-1, a Long-Chain-Forming Bacterium.</title>
        <authorList>
            <person name="Cai L."/>
            <person name="Zhang T."/>
        </authorList>
    </citation>
    <scope>NUCLEOTIDE SEQUENCE [LARGE SCALE GENOMIC DNA]</scope>
    <source>
        <strain evidence="8 9">ZFHKF-1</strain>
    </source>
</reference>
<evidence type="ECO:0000259" key="7">
    <source>
        <dbReference type="PROSITE" id="PS50112"/>
    </source>
</evidence>
<dbReference type="InterPro" id="IPR058031">
    <property type="entry name" value="AAA_lid_NorR"/>
</dbReference>
<dbReference type="InterPro" id="IPR027417">
    <property type="entry name" value="P-loop_NTPase"/>
</dbReference>
<dbReference type="Pfam" id="PF00158">
    <property type="entry name" value="Sigma54_activat"/>
    <property type="match status" value="1"/>
</dbReference>
<dbReference type="PANTHER" id="PTHR32071:SF74">
    <property type="entry name" value="TRANSCRIPTIONAL ACTIVATOR ROCR"/>
    <property type="match status" value="1"/>
</dbReference>
<keyword evidence="1" id="KW-0547">Nucleotide-binding</keyword>
<dbReference type="InterPro" id="IPR002078">
    <property type="entry name" value="Sigma_54_int"/>
</dbReference>
<dbReference type="FunFam" id="3.40.50.300:FF:000006">
    <property type="entry name" value="DNA-binding transcriptional regulator NtrC"/>
    <property type="match status" value="1"/>
</dbReference>
<protein>
    <submittedName>
        <fullName evidence="8">Transcriptional regulator</fullName>
    </submittedName>
</protein>
<dbReference type="PANTHER" id="PTHR32071">
    <property type="entry name" value="TRANSCRIPTIONAL REGULATORY PROTEIN"/>
    <property type="match status" value="1"/>
</dbReference>
<evidence type="ECO:0000313" key="9">
    <source>
        <dbReference type="Proteomes" id="UP000004080"/>
    </source>
</evidence>
<organism evidence="8 9">
    <name type="scientific">Fictibacillus macauensis ZFHKF-1</name>
    <dbReference type="NCBI Taxonomy" id="1196324"/>
    <lineage>
        <taxon>Bacteria</taxon>
        <taxon>Bacillati</taxon>
        <taxon>Bacillota</taxon>
        <taxon>Bacilli</taxon>
        <taxon>Bacillales</taxon>
        <taxon>Fictibacillaceae</taxon>
        <taxon>Fictibacillus</taxon>
    </lineage>
</organism>
<gene>
    <name evidence="8" type="ORF">A374_04684</name>
</gene>
<dbReference type="PATRIC" id="fig|1196324.3.peg.952"/>
<evidence type="ECO:0000256" key="2">
    <source>
        <dbReference type="ARBA" id="ARBA00022840"/>
    </source>
</evidence>
<dbReference type="Pfam" id="PF00989">
    <property type="entry name" value="PAS"/>
    <property type="match status" value="1"/>
</dbReference>
<comment type="caution">
    <text evidence="8">The sequence shown here is derived from an EMBL/GenBank/DDBJ whole genome shotgun (WGS) entry which is preliminary data.</text>
</comment>
<dbReference type="PRINTS" id="PR01590">
    <property type="entry name" value="HTHFIS"/>
</dbReference>
<keyword evidence="3" id="KW-0805">Transcription regulation</keyword>
<dbReference type="PROSITE" id="PS50112">
    <property type="entry name" value="PAS"/>
    <property type="match status" value="1"/>
</dbReference>
<dbReference type="InterPro" id="IPR025943">
    <property type="entry name" value="Sigma_54_int_dom_ATP-bd_2"/>
</dbReference>
<proteinExistence type="predicted"/>
<dbReference type="InterPro" id="IPR025944">
    <property type="entry name" value="Sigma_54_int_dom_CS"/>
</dbReference>
<dbReference type="PROSITE" id="PS00676">
    <property type="entry name" value="SIGMA54_INTERACT_2"/>
    <property type="match status" value="1"/>
</dbReference>
<dbReference type="Pfam" id="PF25601">
    <property type="entry name" value="AAA_lid_14"/>
    <property type="match status" value="1"/>
</dbReference>
<dbReference type="InterPro" id="IPR002197">
    <property type="entry name" value="HTH_Fis"/>
</dbReference>
<accession>I8J4W1</accession>
<dbReference type="CDD" id="cd00130">
    <property type="entry name" value="PAS"/>
    <property type="match status" value="1"/>
</dbReference>
<dbReference type="EMBL" id="AKKV01000020">
    <property type="protein sequence ID" value="EIT86841.1"/>
    <property type="molecule type" value="Genomic_DNA"/>
</dbReference>
<dbReference type="SMART" id="SM00382">
    <property type="entry name" value="AAA"/>
    <property type="match status" value="1"/>
</dbReference>
<dbReference type="Pfam" id="PF02954">
    <property type="entry name" value="HTH_8"/>
    <property type="match status" value="1"/>
</dbReference>
<evidence type="ECO:0000256" key="3">
    <source>
        <dbReference type="ARBA" id="ARBA00023015"/>
    </source>
</evidence>
<dbReference type="Proteomes" id="UP000004080">
    <property type="component" value="Unassembled WGS sequence"/>
</dbReference>
<sequence length="492" mass="55446">MGERFVSIKRLIFGAYDEKWAFAARAPKEAVMFKETIETIEMLKAILKTIDEGIHVVDANGMTIFYNEVAARLDGMKIPEVLHQHVLDSFPSLDHQTSTLLNVVKSGQPILNEPQSYTNLNGKRVDTVNTTLPLIVQGELIGAIEIAKDLTRIKELSEQLVDLQARMHKSPKQVATGHIATFELDDFLSHDPKIHQLKALSKKIAQTSSPVLVYGETGTGKEVLIQGIHNESPRKNEPFIAQNCAAIPSQLLESILFGTVKGSFTGAVDRPGLFELADGGTLFLDEINSMPLDVQAKLLRVLQDGVVRRIGATKGKTVNVRIMAALNEHPLLCVEQKKLREDLYYRLNVIYFELPPLRLRPFDFELLSHHFISMYNEKFQKNITGIKKEALHLFQHYPWPGNVRELKHVIEYAMNIADATVITCDDLPQHLWVDREPIAESSPIEPLREALKRKEQELITQALLETDGNVQQAALLLNIPRQTLQYKLKSHA</sequence>
<dbReference type="PROSITE" id="PS00688">
    <property type="entry name" value="SIGMA54_INTERACT_3"/>
    <property type="match status" value="1"/>
</dbReference>
<dbReference type="SUPFAM" id="SSF55785">
    <property type="entry name" value="PYP-like sensor domain (PAS domain)"/>
    <property type="match status" value="1"/>
</dbReference>
<dbReference type="InterPro" id="IPR000014">
    <property type="entry name" value="PAS"/>
</dbReference>
<keyword evidence="2" id="KW-0067">ATP-binding</keyword>
<dbReference type="InterPro" id="IPR035965">
    <property type="entry name" value="PAS-like_dom_sf"/>
</dbReference>
<keyword evidence="9" id="KW-1185">Reference proteome</keyword>
<dbReference type="STRING" id="1196324.A374_04684"/>
<dbReference type="PROSITE" id="PS00675">
    <property type="entry name" value="SIGMA54_INTERACT_1"/>
    <property type="match status" value="1"/>
</dbReference>
<dbReference type="Gene3D" id="1.10.10.60">
    <property type="entry name" value="Homeodomain-like"/>
    <property type="match status" value="1"/>
</dbReference>
<keyword evidence="4" id="KW-0238">DNA-binding</keyword>
<dbReference type="GO" id="GO:0043565">
    <property type="term" value="F:sequence-specific DNA binding"/>
    <property type="evidence" value="ECO:0007669"/>
    <property type="project" value="InterPro"/>
</dbReference>
<dbReference type="PROSITE" id="PS50045">
    <property type="entry name" value="SIGMA54_INTERACT_4"/>
    <property type="match status" value="1"/>
</dbReference>
<dbReference type="SUPFAM" id="SSF52540">
    <property type="entry name" value="P-loop containing nucleoside triphosphate hydrolases"/>
    <property type="match status" value="1"/>
</dbReference>
<name>I8J4W1_9BACL</name>
<dbReference type="InterPro" id="IPR003593">
    <property type="entry name" value="AAA+_ATPase"/>
</dbReference>
<dbReference type="InterPro" id="IPR025662">
    <property type="entry name" value="Sigma_54_int_dom_ATP-bd_1"/>
</dbReference>
<dbReference type="Gene3D" id="3.30.450.20">
    <property type="entry name" value="PAS domain"/>
    <property type="match status" value="1"/>
</dbReference>
<dbReference type="InterPro" id="IPR009057">
    <property type="entry name" value="Homeodomain-like_sf"/>
</dbReference>
<dbReference type="AlphaFoldDB" id="I8J4W1"/>
<feature type="domain" description="PAS" evidence="7">
    <location>
        <begin position="39"/>
        <end position="87"/>
    </location>
</feature>
<dbReference type="Gene3D" id="3.40.50.300">
    <property type="entry name" value="P-loop containing nucleotide triphosphate hydrolases"/>
    <property type="match status" value="1"/>
</dbReference>
<evidence type="ECO:0000256" key="4">
    <source>
        <dbReference type="ARBA" id="ARBA00023125"/>
    </source>
</evidence>
<evidence type="ECO:0000256" key="1">
    <source>
        <dbReference type="ARBA" id="ARBA00022741"/>
    </source>
</evidence>
<dbReference type="GO" id="GO:0005524">
    <property type="term" value="F:ATP binding"/>
    <property type="evidence" value="ECO:0007669"/>
    <property type="project" value="UniProtKB-KW"/>
</dbReference>
<dbReference type="SMART" id="SM00091">
    <property type="entry name" value="PAS"/>
    <property type="match status" value="1"/>
</dbReference>
<keyword evidence="5" id="KW-0804">Transcription</keyword>
<dbReference type="InterPro" id="IPR013767">
    <property type="entry name" value="PAS_fold"/>
</dbReference>
<dbReference type="GO" id="GO:0006355">
    <property type="term" value="P:regulation of DNA-templated transcription"/>
    <property type="evidence" value="ECO:0007669"/>
    <property type="project" value="InterPro"/>
</dbReference>